<keyword evidence="1" id="KW-1133">Transmembrane helix</keyword>
<dbReference type="EMBL" id="LITU01000081">
    <property type="protein sequence ID" value="KOY13360.1"/>
    <property type="molecule type" value="Genomic_DNA"/>
</dbReference>
<name>A0A0M9BJ29_9BACL</name>
<feature type="transmembrane region" description="Helical" evidence="1">
    <location>
        <begin position="79"/>
        <end position="97"/>
    </location>
</feature>
<keyword evidence="3" id="KW-1185">Reference proteome</keyword>
<comment type="caution">
    <text evidence="2">The sequence shown here is derived from an EMBL/GenBank/DDBJ whole genome shotgun (WGS) entry which is preliminary data.</text>
</comment>
<accession>A0A0M9BJ29</accession>
<feature type="transmembrane region" description="Helical" evidence="1">
    <location>
        <begin position="46"/>
        <end position="67"/>
    </location>
</feature>
<keyword evidence="1" id="KW-0812">Transmembrane</keyword>
<dbReference type="Proteomes" id="UP000037688">
    <property type="component" value="Unassembled WGS sequence"/>
</dbReference>
<dbReference type="PATRIC" id="fig|1705561.3.peg.5667"/>
<dbReference type="RefSeq" id="WP_053783707.1">
    <property type="nucleotide sequence ID" value="NZ_LITU01000081.1"/>
</dbReference>
<evidence type="ECO:0000313" key="3">
    <source>
        <dbReference type="Proteomes" id="UP000037688"/>
    </source>
</evidence>
<proteinExistence type="predicted"/>
<sequence length="232" mass="25924">MSRTRLVFSAMLLLFGIIFTFKHHLGFSVGDTMLSAIGMSPYTTSYVSGVHITLFFGMGILVCSYYLTRKEIMPLYPVLAKRLWLIVLAIVLSYSYMTDKLMYVAKWGVSGIHGVSYVQNDSSCTYDVLDNGITRVNCDLTLKNYTRESVAVVLLPDLARSYKHQDDPLYESLQSVQLKPVHIEIEPHGTFKGQLAFSGLADSPLQVKGELTDIVLDVAVDGENTVFDYDIP</sequence>
<evidence type="ECO:0000256" key="1">
    <source>
        <dbReference type="SAM" id="Phobius"/>
    </source>
</evidence>
<organism evidence="2 3">
    <name type="scientific">Paenibacillus xylanivorans</name>
    <dbReference type="NCBI Taxonomy" id="1705561"/>
    <lineage>
        <taxon>Bacteria</taxon>
        <taxon>Bacillati</taxon>
        <taxon>Bacillota</taxon>
        <taxon>Bacilli</taxon>
        <taxon>Bacillales</taxon>
        <taxon>Paenibacillaceae</taxon>
        <taxon>Paenibacillus</taxon>
    </lineage>
</organism>
<dbReference type="AlphaFoldDB" id="A0A0M9BJ29"/>
<evidence type="ECO:0000313" key="2">
    <source>
        <dbReference type="EMBL" id="KOY13360.1"/>
    </source>
</evidence>
<keyword evidence="1" id="KW-0472">Membrane</keyword>
<reference evidence="2 3" key="1">
    <citation type="submission" date="2015-08" db="EMBL/GenBank/DDBJ databases">
        <title>Draft genome sequence of cellulolytic and xylanolytic Paenibacillus sp. A59, isolated from a decaying forest soil from Patagonia, Argentina.</title>
        <authorList>
            <person name="Ghio S."/>
            <person name="Caceres A.M."/>
            <person name="Talia P."/>
            <person name="Grasso D."/>
            <person name="Campos E."/>
        </authorList>
    </citation>
    <scope>NUCLEOTIDE SEQUENCE [LARGE SCALE GENOMIC DNA]</scope>
    <source>
        <strain evidence="2 3">A59</strain>
    </source>
</reference>
<dbReference type="OrthoDB" id="2575434at2"/>
<protein>
    <submittedName>
        <fullName evidence="2">Uncharacterized protein</fullName>
    </submittedName>
</protein>
<gene>
    <name evidence="2" type="ORF">AMS66_26945</name>
</gene>